<dbReference type="SMART" id="SM00267">
    <property type="entry name" value="GGDEF"/>
    <property type="match status" value="1"/>
</dbReference>
<sequence>MLSLCVFCIDAVAAPAQQRQNYDVAITADDFVAKQLFGALSEEFGLQFTYRHFDTFGEVLDSIRSGESDFAPNTTYSEQRAKYLHLPAPTNIEYTYLFYKDNIDFKHVKRVAVPIRTIFVDLVKRHYPSIAIYEYSTVEEAQKLLNGGQVDAIVAGINYLKAFNSAGFQAEVINNKIGAPPVTIAVAKDSDVTLVEQFVRYAQTEPVQRLLHDSMIHYQKQIRLTAIKKNLVRHGVDQAKPLSIKLEPVYPYVIYQTSGAIKGVTYTILQQTCQMLELNCKVTSRADESWQSMYSDFKAQNIDVIAPIHVSPSRESYTYFAKPHYRAMTILVKRSGYKDGIYRYVSELITERIGVVKEDYAVKKLQAALPQKQFYFVDNQQALIDALVAGEVDYIVVDRAALNRMLRKDKLLNIEEDDSLGVFFESNIAFGFNRTEEGRLLAEAFSQVQDIIDIQSIANMYNIQPAWRNLYSAEQKFNIQVRVLFVMFVLFATCALLYLNHQSTTDQLTGLKNRRALDRYLAKSTVENGTVLYLDINRFKQFNDTYGHHFGDEVLRAVAKQIKRLTKENAYRVGGDEFIVISRLGLSGVERLKSQLSTVCVKRSNGEEVEVTVAIGIARDIKSHSGLRQLLKKADTAMYSDKSSYYQTD</sequence>
<comment type="similarity">
    <text evidence="1">Belongs to the bacterial solute-binding protein 3 family.</text>
</comment>
<keyword evidence="3" id="KW-0472">Membrane</keyword>
<evidence type="ECO:0000256" key="1">
    <source>
        <dbReference type="ARBA" id="ARBA00010333"/>
    </source>
</evidence>
<keyword evidence="2" id="KW-0732">Signal</keyword>
<dbReference type="CDD" id="cd01949">
    <property type="entry name" value="GGDEF"/>
    <property type="match status" value="1"/>
</dbReference>
<dbReference type="STRING" id="379097.SE23_04935"/>
<dbReference type="AlphaFoldDB" id="A0A0A5HY10"/>
<gene>
    <name evidence="5" type="ORF">NM06_05755</name>
</gene>
<dbReference type="EMBL" id="JRWP01000004">
    <property type="protein sequence ID" value="KGY10447.1"/>
    <property type="molecule type" value="Genomic_DNA"/>
</dbReference>
<dbReference type="PANTHER" id="PTHR35936:SF37">
    <property type="entry name" value="AMINO ACID ABC TRANSPORTER SUBSTRATE-BINDING PROTEIN"/>
    <property type="match status" value="1"/>
</dbReference>
<organism evidence="5 6">
    <name type="scientific">Photobacterium sp. (strain ATCC 43367)</name>
    <dbReference type="NCBI Taxonomy" id="379097"/>
    <lineage>
        <taxon>Bacteria</taxon>
        <taxon>Pseudomonadati</taxon>
        <taxon>Pseudomonadota</taxon>
        <taxon>Gammaproteobacteria</taxon>
        <taxon>Vibrionales</taxon>
        <taxon>Vibrionaceae</taxon>
        <taxon>Vibrio</taxon>
        <taxon>Vibrio oreintalis group</taxon>
    </lineage>
</organism>
<feature type="domain" description="GGDEF" evidence="4">
    <location>
        <begin position="527"/>
        <end position="649"/>
    </location>
</feature>
<dbReference type="InterPro" id="IPR043128">
    <property type="entry name" value="Rev_trsase/Diguanyl_cyclase"/>
</dbReference>
<dbReference type="InterPro" id="IPR001638">
    <property type="entry name" value="Solute-binding_3/MltF_N"/>
</dbReference>
<feature type="transmembrane region" description="Helical" evidence="3">
    <location>
        <begin position="479"/>
        <end position="499"/>
    </location>
</feature>
<evidence type="ECO:0000313" key="5">
    <source>
        <dbReference type="EMBL" id="KGY10447.1"/>
    </source>
</evidence>
<dbReference type="SUPFAM" id="SSF55073">
    <property type="entry name" value="Nucleotide cyclase"/>
    <property type="match status" value="1"/>
</dbReference>
<dbReference type="InterPro" id="IPR029787">
    <property type="entry name" value="Nucleotide_cyclase"/>
</dbReference>
<name>A0A0A5HY10_PHOS4</name>
<dbReference type="Proteomes" id="UP000030451">
    <property type="component" value="Unassembled WGS sequence"/>
</dbReference>
<dbReference type="InterPro" id="IPR000160">
    <property type="entry name" value="GGDEF_dom"/>
</dbReference>
<accession>A0A0A5HY10</accession>
<dbReference type="Gene3D" id="3.40.190.10">
    <property type="entry name" value="Periplasmic binding protein-like II"/>
    <property type="match status" value="4"/>
</dbReference>
<evidence type="ECO:0000313" key="6">
    <source>
        <dbReference type="Proteomes" id="UP000030451"/>
    </source>
</evidence>
<evidence type="ECO:0000256" key="3">
    <source>
        <dbReference type="SAM" id="Phobius"/>
    </source>
</evidence>
<protein>
    <recommendedName>
        <fullName evidence="4">GGDEF domain-containing protein</fullName>
    </recommendedName>
</protein>
<reference evidence="5 6" key="1">
    <citation type="submission" date="2014-10" db="EMBL/GenBank/DDBJ databases">
        <title>Genome sequencing of Vibrio sinaloensis T08.</title>
        <authorList>
            <person name="Chan K.-G."/>
            <person name="Mohamad N.I."/>
        </authorList>
    </citation>
    <scope>NUCLEOTIDE SEQUENCE [LARGE SCALE GENOMIC DNA]</scope>
    <source>
        <strain evidence="5 6">T08</strain>
    </source>
</reference>
<proteinExistence type="inferred from homology"/>
<evidence type="ECO:0000259" key="4">
    <source>
        <dbReference type="PROSITE" id="PS50887"/>
    </source>
</evidence>
<comment type="caution">
    <text evidence="5">The sequence shown here is derived from an EMBL/GenBank/DDBJ whole genome shotgun (WGS) entry which is preliminary data.</text>
</comment>
<keyword evidence="3" id="KW-0812">Transmembrane</keyword>
<dbReference type="Pfam" id="PF00497">
    <property type="entry name" value="SBP_bac_3"/>
    <property type="match status" value="1"/>
</dbReference>
<dbReference type="SUPFAM" id="SSF53850">
    <property type="entry name" value="Periplasmic binding protein-like II"/>
    <property type="match status" value="2"/>
</dbReference>
<dbReference type="Gene3D" id="3.30.70.270">
    <property type="match status" value="1"/>
</dbReference>
<dbReference type="PROSITE" id="PS50887">
    <property type="entry name" value="GGDEF"/>
    <property type="match status" value="1"/>
</dbReference>
<keyword evidence="3" id="KW-1133">Transmembrane helix</keyword>
<dbReference type="Pfam" id="PF00990">
    <property type="entry name" value="GGDEF"/>
    <property type="match status" value="1"/>
</dbReference>
<dbReference type="PANTHER" id="PTHR35936">
    <property type="entry name" value="MEMBRANE-BOUND LYTIC MUREIN TRANSGLYCOSYLASE F"/>
    <property type="match status" value="1"/>
</dbReference>
<evidence type="ECO:0000256" key="2">
    <source>
        <dbReference type="ARBA" id="ARBA00022729"/>
    </source>
</evidence>
<dbReference type="NCBIfam" id="TIGR00254">
    <property type="entry name" value="GGDEF"/>
    <property type="match status" value="1"/>
</dbReference>
<dbReference type="SMART" id="SM00062">
    <property type="entry name" value="PBPb"/>
    <property type="match status" value="1"/>
</dbReference>